<organism evidence="3 4">
    <name type="scientific">Jeongeupia chitinilytica</name>
    <dbReference type="NCBI Taxonomy" id="1041641"/>
    <lineage>
        <taxon>Bacteria</taxon>
        <taxon>Pseudomonadati</taxon>
        <taxon>Pseudomonadota</taxon>
        <taxon>Betaproteobacteria</taxon>
        <taxon>Neisseriales</taxon>
        <taxon>Chitinibacteraceae</taxon>
        <taxon>Jeongeupia</taxon>
    </lineage>
</organism>
<dbReference type="RefSeq" id="WP_189458793.1">
    <property type="nucleotide sequence ID" value="NZ_BMYO01000002.1"/>
</dbReference>
<comment type="similarity">
    <text evidence="1">Belongs to the AHA1 family.</text>
</comment>
<evidence type="ECO:0000256" key="1">
    <source>
        <dbReference type="ARBA" id="ARBA00006817"/>
    </source>
</evidence>
<evidence type="ECO:0000259" key="2">
    <source>
        <dbReference type="Pfam" id="PF08327"/>
    </source>
</evidence>
<dbReference type="Gene3D" id="3.30.530.20">
    <property type="match status" value="1"/>
</dbReference>
<dbReference type="Proteomes" id="UP000604737">
    <property type="component" value="Unassembled WGS sequence"/>
</dbReference>
<evidence type="ECO:0000313" key="4">
    <source>
        <dbReference type="Proteomes" id="UP000604737"/>
    </source>
</evidence>
<dbReference type="Pfam" id="PF08327">
    <property type="entry name" value="AHSA1"/>
    <property type="match status" value="1"/>
</dbReference>
<dbReference type="CDD" id="cd07814">
    <property type="entry name" value="SRPBCC_CalC_Aha1-like"/>
    <property type="match status" value="1"/>
</dbReference>
<dbReference type="InterPro" id="IPR013538">
    <property type="entry name" value="ASHA1/2-like_C"/>
</dbReference>
<keyword evidence="4" id="KW-1185">Reference proteome</keyword>
<name>A0ABQ3GW34_9NEIS</name>
<evidence type="ECO:0000313" key="3">
    <source>
        <dbReference type="EMBL" id="GHD57998.1"/>
    </source>
</evidence>
<proteinExistence type="inferred from homology"/>
<dbReference type="SUPFAM" id="SSF55961">
    <property type="entry name" value="Bet v1-like"/>
    <property type="match status" value="1"/>
</dbReference>
<dbReference type="EMBL" id="BMYO01000002">
    <property type="protein sequence ID" value="GHD57998.1"/>
    <property type="molecule type" value="Genomic_DNA"/>
</dbReference>
<accession>A0ABQ3GW34</accession>
<comment type="caution">
    <text evidence="3">The sequence shown here is derived from an EMBL/GenBank/DDBJ whole genome shotgun (WGS) entry which is preliminary data.</text>
</comment>
<protein>
    <recommendedName>
        <fullName evidence="2">Activator of Hsp90 ATPase homologue 1/2-like C-terminal domain-containing protein</fullName>
    </recommendedName>
</protein>
<dbReference type="InterPro" id="IPR023393">
    <property type="entry name" value="START-like_dom_sf"/>
</dbReference>
<reference evidence="4" key="1">
    <citation type="journal article" date="2019" name="Int. J. Syst. Evol. Microbiol.">
        <title>The Global Catalogue of Microorganisms (GCM) 10K type strain sequencing project: providing services to taxonomists for standard genome sequencing and annotation.</title>
        <authorList>
            <consortium name="The Broad Institute Genomics Platform"/>
            <consortium name="The Broad Institute Genome Sequencing Center for Infectious Disease"/>
            <person name="Wu L."/>
            <person name="Ma J."/>
        </authorList>
    </citation>
    <scope>NUCLEOTIDE SEQUENCE [LARGE SCALE GENOMIC DNA]</scope>
    <source>
        <strain evidence="4">KCTC 23701</strain>
    </source>
</reference>
<sequence length="161" mass="17895">MNDYNQSLVLAATPADVYAALTTPAGLRGWWTVDSDVDPADTVGSELRFRFGSHFMHMRIEQLTPSAEVHWYCTAAFTDVDAFTRKDEWVGTRIKFRLAAAGDGQTRLDFVHLGLVPAFECYDLCQNGWQHFLTSLQQYVATGTGTPYRPAEPHPAVPIAA</sequence>
<feature type="domain" description="Activator of Hsp90 ATPase homologue 1/2-like C-terminal" evidence="2">
    <location>
        <begin position="12"/>
        <end position="140"/>
    </location>
</feature>
<gene>
    <name evidence="3" type="ORF">GCM10007350_07150</name>
</gene>